<dbReference type="SUPFAM" id="SSF55729">
    <property type="entry name" value="Acyl-CoA N-acyltransferases (Nat)"/>
    <property type="match status" value="1"/>
</dbReference>
<dbReference type="InterPro" id="IPR000182">
    <property type="entry name" value="GNAT_dom"/>
</dbReference>
<name>A0A1H4H396_9GAMM</name>
<dbReference type="Pfam" id="PF13302">
    <property type="entry name" value="Acetyltransf_3"/>
    <property type="match status" value="1"/>
</dbReference>
<dbReference type="PANTHER" id="PTHR43792">
    <property type="entry name" value="GNAT FAMILY, PUTATIVE (AFU_ORTHOLOGUE AFUA_3G00765)-RELATED-RELATED"/>
    <property type="match status" value="1"/>
</dbReference>
<evidence type="ECO:0000259" key="1">
    <source>
        <dbReference type="PROSITE" id="PS51186"/>
    </source>
</evidence>
<dbReference type="STRING" id="1122198.SAMN02745729_12613"/>
<reference evidence="3" key="1">
    <citation type="submission" date="2016-10" db="EMBL/GenBank/DDBJ databases">
        <authorList>
            <person name="Varghese N."/>
            <person name="Submissions S."/>
        </authorList>
    </citation>
    <scope>NUCLEOTIDE SEQUENCE [LARGE SCALE GENOMIC DNA]</scope>
    <source>
        <strain evidence="3">DSM 11526</strain>
    </source>
</reference>
<gene>
    <name evidence="2" type="ORF">SAMN02745729_12613</name>
</gene>
<dbReference type="PROSITE" id="PS51186">
    <property type="entry name" value="GNAT"/>
    <property type="match status" value="1"/>
</dbReference>
<evidence type="ECO:0000313" key="3">
    <source>
        <dbReference type="Proteomes" id="UP000242469"/>
    </source>
</evidence>
<keyword evidence="2" id="KW-0808">Transferase</keyword>
<dbReference type="PANTHER" id="PTHR43792:SF1">
    <property type="entry name" value="N-ACETYLTRANSFERASE DOMAIN-CONTAINING PROTEIN"/>
    <property type="match status" value="1"/>
</dbReference>
<organism evidence="2 3">
    <name type="scientific">Marinobacterium iners DSM 11526</name>
    <dbReference type="NCBI Taxonomy" id="1122198"/>
    <lineage>
        <taxon>Bacteria</taxon>
        <taxon>Pseudomonadati</taxon>
        <taxon>Pseudomonadota</taxon>
        <taxon>Gammaproteobacteria</taxon>
        <taxon>Oceanospirillales</taxon>
        <taxon>Oceanospirillaceae</taxon>
        <taxon>Marinobacterium</taxon>
    </lineage>
</organism>
<dbReference type="Gene3D" id="3.40.630.30">
    <property type="match status" value="1"/>
</dbReference>
<dbReference type="InterPro" id="IPR051531">
    <property type="entry name" value="N-acetyltransferase"/>
</dbReference>
<accession>A0A1H4H396</accession>
<dbReference type="AlphaFoldDB" id="A0A1H4H396"/>
<dbReference type="OrthoDB" id="9801656at2"/>
<dbReference type="InterPro" id="IPR016181">
    <property type="entry name" value="Acyl_CoA_acyltransferase"/>
</dbReference>
<dbReference type="Proteomes" id="UP000242469">
    <property type="component" value="Unassembled WGS sequence"/>
</dbReference>
<dbReference type="GO" id="GO:0016747">
    <property type="term" value="F:acyltransferase activity, transferring groups other than amino-acyl groups"/>
    <property type="evidence" value="ECO:0007669"/>
    <property type="project" value="InterPro"/>
</dbReference>
<feature type="domain" description="N-acetyltransferase" evidence="1">
    <location>
        <begin position="9"/>
        <end position="167"/>
    </location>
</feature>
<evidence type="ECO:0000313" key="2">
    <source>
        <dbReference type="EMBL" id="SEB16111.1"/>
    </source>
</evidence>
<keyword evidence="3" id="KW-1185">Reference proteome</keyword>
<protein>
    <submittedName>
        <fullName evidence="2">Protein N-acetyltransferase, RimJ/RimL family</fullName>
    </submittedName>
</protein>
<proteinExistence type="predicted"/>
<dbReference type="RefSeq" id="WP_091828059.1">
    <property type="nucleotide sequence ID" value="NZ_FNRJ01000026.1"/>
</dbReference>
<sequence length="173" mass="19475">MYLTATNRLEIRKFESSDVKTLMPILSDPDVMEYSSKGPLSEAQTAEFIDWCTHSYDELGYGQWAVIEKPSGRLIGYCGLSRTTVDGCDEVEIGYRLAKDRWGMGLATDAARAALDYGFEACNLESVVAIVAQNHAASIHILEKLGFSNFIETRYAGWDVRLYRLTRSDWKPD</sequence>
<dbReference type="EMBL" id="FNRJ01000026">
    <property type="protein sequence ID" value="SEB16111.1"/>
    <property type="molecule type" value="Genomic_DNA"/>
</dbReference>